<dbReference type="SUPFAM" id="SSF160387">
    <property type="entry name" value="NosL/MerB-like"/>
    <property type="match status" value="1"/>
</dbReference>
<dbReference type="AlphaFoldDB" id="A0A5B7TR22"/>
<dbReference type="Pfam" id="PF05573">
    <property type="entry name" value="NosL"/>
    <property type="match status" value="1"/>
</dbReference>
<protein>
    <recommendedName>
        <fullName evidence="4">Copper-binding protein</fullName>
    </recommendedName>
</protein>
<dbReference type="InterPro" id="IPR008719">
    <property type="entry name" value="N2O_reductase_NosL"/>
</dbReference>
<dbReference type="RefSeq" id="WP_138950257.1">
    <property type="nucleotide sequence ID" value="NZ_CP040749.1"/>
</dbReference>
<dbReference type="PANTHER" id="PTHR41247">
    <property type="entry name" value="HTH-TYPE TRANSCRIPTIONAL REPRESSOR YCNK"/>
    <property type="match status" value="1"/>
</dbReference>
<sequence length="148" mass="16591">MKKLFFLLSLSLILVSCAIEPSKIEYGKDACNFCKMTIVDKTHAAQIVTKKGKSFKYDAIECMLNDMKDKDKSKMELFLVTDYLNPTTLIDANSATFLISPAIKSPMGANLSAFKNKEDVAKLIKTDVDKSYNWKELLARYQSGSQGK</sequence>
<dbReference type="Proteomes" id="UP000306229">
    <property type="component" value="Chromosome"/>
</dbReference>
<name>A0A5B7TR22_9FLAO</name>
<evidence type="ECO:0000256" key="1">
    <source>
        <dbReference type="SAM" id="SignalP"/>
    </source>
</evidence>
<evidence type="ECO:0008006" key="4">
    <source>
        <dbReference type="Google" id="ProtNLM"/>
    </source>
</evidence>
<gene>
    <name evidence="2" type="ORF">FF125_13475</name>
</gene>
<evidence type="ECO:0000313" key="3">
    <source>
        <dbReference type="Proteomes" id="UP000306229"/>
    </source>
</evidence>
<keyword evidence="3" id="KW-1185">Reference proteome</keyword>
<dbReference type="PANTHER" id="PTHR41247:SF1">
    <property type="entry name" value="HTH-TYPE TRANSCRIPTIONAL REPRESSOR YCNK"/>
    <property type="match status" value="1"/>
</dbReference>
<feature type="chain" id="PRO_5022771967" description="Copper-binding protein" evidence="1">
    <location>
        <begin position="19"/>
        <end position="148"/>
    </location>
</feature>
<dbReference type="PROSITE" id="PS51257">
    <property type="entry name" value="PROKAR_LIPOPROTEIN"/>
    <property type="match status" value="1"/>
</dbReference>
<dbReference type="OrthoDB" id="9792749at2"/>
<proteinExistence type="predicted"/>
<dbReference type="KEGG" id="fbe:FF125_13475"/>
<organism evidence="2 3">
    <name type="scientific">Aureibaculum algae</name>
    <dbReference type="NCBI Taxonomy" id="2584122"/>
    <lineage>
        <taxon>Bacteria</taxon>
        <taxon>Pseudomonadati</taxon>
        <taxon>Bacteroidota</taxon>
        <taxon>Flavobacteriia</taxon>
        <taxon>Flavobacteriales</taxon>
        <taxon>Flavobacteriaceae</taxon>
        <taxon>Aureibaculum</taxon>
    </lineage>
</organism>
<accession>A0A5B7TR22</accession>
<keyword evidence="1" id="KW-0732">Signal</keyword>
<evidence type="ECO:0000313" key="2">
    <source>
        <dbReference type="EMBL" id="QCX39399.1"/>
    </source>
</evidence>
<reference evidence="2 3" key="1">
    <citation type="submission" date="2019-05" db="EMBL/GenBank/DDBJ databases">
        <title>Algicella ahnfeltiae gen. nov., sp. nov., a novel marine bacterium of the family Flavobacteriaceae isolated from a red alga.</title>
        <authorList>
            <person name="Nedashkovskaya O.I."/>
            <person name="Kukhlevskiy A.D."/>
            <person name="Kim S.-G."/>
            <person name="Zhukova N.V."/>
            <person name="Mikhailov V.V."/>
        </authorList>
    </citation>
    <scope>NUCLEOTIDE SEQUENCE [LARGE SCALE GENOMIC DNA]</scope>
    <source>
        <strain evidence="2 3">10Alg115</strain>
    </source>
</reference>
<feature type="signal peptide" evidence="1">
    <location>
        <begin position="1"/>
        <end position="18"/>
    </location>
</feature>
<dbReference type="EMBL" id="CP040749">
    <property type="protein sequence ID" value="QCX39399.1"/>
    <property type="molecule type" value="Genomic_DNA"/>
</dbReference>